<comment type="caution">
    <text evidence="1">The sequence shown here is derived from an EMBL/GenBank/DDBJ whole genome shotgun (WGS) entry which is preliminary data.</text>
</comment>
<evidence type="ECO:0000313" key="1">
    <source>
        <dbReference type="EMBL" id="KAI9267980.1"/>
    </source>
</evidence>
<dbReference type="EMBL" id="JAIXMP010000009">
    <property type="protein sequence ID" value="KAI9267980.1"/>
    <property type="molecule type" value="Genomic_DNA"/>
</dbReference>
<dbReference type="InterPro" id="IPR036610">
    <property type="entry name" value="PEBP-like_sf"/>
</dbReference>
<dbReference type="PANTHER" id="PTHR11362:SF82">
    <property type="entry name" value="PHOSPHATIDYLETHANOLAMINE-BINDING PROTEIN 4"/>
    <property type="match status" value="1"/>
</dbReference>
<dbReference type="InterPro" id="IPR008914">
    <property type="entry name" value="PEBP"/>
</dbReference>
<name>A0AAD5PHC0_9FUNG</name>
<organism evidence="1 2">
    <name type="scientific">Phascolomyces articulosus</name>
    <dbReference type="NCBI Taxonomy" id="60185"/>
    <lineage>
        <taxon>Eukaryota</taxon>
        <taxon>Fungi</taxon>
        <taxon>Fungi incertae sedis</taxon>
        <taxon>Mucoromycota</taxon>
        <taxon>Mucoromycotina</taxon>
        <taxon>Mucoromycetes</taxon>
        <taxon>Mucorales</taxon>
        <taxon>Lichtheimiaceae</taxon>
        <taxon>Phascolomyces</taxon>
    </lineage>
</organism>
<evidence type="ECO:0000313" key="2">
    <source>
        <dbReference type="Proteomes" id="UP001209540"/>
    </source>
</evidence>
<protein>
    <submittedName>
        <fullName evidence="1">Phosphatidylethanolamine-binding protein</fullName>
    </submittedName>
</protein>
<dbReference type="SUPFAM" id="SSF49777">
    <property type="entry name" value="PEBP-like"/>
    <property type="match status" value="1"/>
</dbReference>
<sequence length="285" mass="32457">MLERVDKEITRVKKGNAPTQAAQISALNALKFDLQVKSELNDPEIRRNFSNGNLEMDRPVYRYLRQKQFEKAPRKQLLQRINQMNVIPDVLPLGLVPTVEVGIQLKGQEGSVEPGVFIKPEQTIEVPKIDVTNFHTDKRLYTLLLVDPDSPDVVNKTYQQHCHWLITNVPLSVTESTVSGGDTVLDYVPPHPQKGTKYHRYTLIAYEQPNGGSEKVDIKVDKREGFDAKAIAQTHGLQPCGVSFFRQVWDETVSSIYSNVLRIPEPVYGKPPKPQRYIRRAVYIQ</sequence>
<gene>
    <name evidence="1" type="ORF">BDA99DRAFT_352762</name>
</gene>
<reference evidence="1" key="2">
    <citation type="submission" date="2023-02" db="EMBL/GenBank/DDBJ databases">
        <authorList>
            <consortium name="DOE Joint Genome Institute"/>
            <person name="Mondo S.J."/>
            <person name="Chang Y."/>
            <person name="Wang Y."/>
            <person name="Ahrendt S."/>
            <person name="Andreopoulos W."/>
            <person name="Barry K."/>
            <person name="Beard J."/>
            <person name="Benny G.L."/>
            <person name="Blankenship S."/>
            <person name="Bonito G."/>
            <person name="Cuomo C."/>
            <person name="Desiro A."/>
            <person name="Gervers K.A."/>
            <person name="Hundley H."/>
            <person name="Kuo A."/>
            <person name="LaButti K."/>
            <person name="Lang B.F."/>
            <person name="Lipzen A."/>
            <person name="O'Donnell K."/>
            <person name="Pangilinan J."/>
            <person name="Reynolds N."/>
            <person name="Sandor L."/>
            <person name="Smith M.W."/>
            <person name="Tsang A."/>
            <person name="Grigoriev I.V."/>
            <person name="Stajich J.E."/>
            <person name="Spatafora J.W."/>
        </authorList>
    </citation>
    <scope>NUCLEOTIDE SEQUENCE</scope>
    <source>
        <strain evidence="1">RSA 2281</strain>
    </source>
</reference>
<reference evidence="1" key="1">
    <citation type="journal article" date="2022" name="IScience">
        <title>Evolution of zygomycete secretomes and the origins of terrestrial fungal ecologies.</title>
        <authorList>
            <person name="Chang Y."/>
            <person name="Wang Y."/>
            <person name="Mondo S."/>
            <person name="Ahrendt S."/>
            <person name="Andreopoulos W."/>
            <person name="Barry K."/>
            <person name="Beard J."/>
            <person name="Benny G.L."/>
            <person name="Blankenship S."/>
            <person name="Bonito G."/>
            <person name="Cuomo C."/>
            <person name="Desiro A."/>
            <person name="Gervers K.A."/>
            <person name="Hundley H."/>
            <person name="Kuo A."/>
            <person name="LaButti K."/>
            <person name="Lang B.F."/>
            <person name="Lipzen A."/>
            <person name="O'Donnell K."/>
            <person name="Pangilinan J."/>
            <person name="Reynolds N."/>
            <person name="Sandor L."/>
            <person name="Smith M.E."/>
            <person name="Tsang A."/>
            <person name="Grigoriev I.V."/>
            <person name="Stajich J.E."/>
            <person name="Spatafora J.W."/>
        </authorList>
    </citation>
    <scope>NUCLEOTIDE SEQUENCE</scope>
    <source>
        <strain evidence="1">RSA 2281</strain>
    </source>
</reference>
<dbReference type="InterPro" id="IPR035810">
    <property type="entry name" value="PEBP_euk"/>
</dbReference>
<accession>A0AAD5PHC0</accession>
<dbReference type="Gene3D" id="3.90.280.10">
    <property type="entry name" value="PEBP-like"/>
    <property type="match status" value="1"/>
</dbReference>
<keyword evidence="2" id="KW-1185">Reference proteome</keyword>
<dbReference type="Proteomes" id="UP001209540">
    <property type="component" value="Unassembled WGS sequence"/>
</dbReference>
<dbReference type="PANTHER" id="PTHR11362">
    <property type="entry name" value="PHOSPHATIDYLETHANOLAMINE-BINDING PROTEIN"/>
    <property type="match status" value="1"/>
</dbReference>
<dbReference type="Pfam" id="PF01161">
    <property type="entry name" value="PBP"/>
    <property type="match status" value="1"/>
</dbReference>
<dbReference type="AlphaFoldDB" id="A0AAD5PHC0"/>
<dbReference type="Gene3D" id="1.20.58.1180">
    <property type="match status" value="1"/>
</dbReference>
<proteinExistence type="predicted"/>
<dbReference type="CDD" id="cd00866">
    <property type="entry name" value="PEBP_euk"/>
    <property type="match status" value="1"/>
</dbReference>